<accession>A0ABY8PS65</accession>
<feature type="coiled-coil region" evidence="1">
    <location>
        <begin position="1"/>
        <end position="28"/>
    </location>
</feature>
<keyword evidence="3" id="KW-1185">Reference proteome</keyword>
<reference evidence="2 3" key="1">
    <citation type="submission" date="2021-02" db="EMBL/GenBank/DDBJ databases">
        <title>Characterization of Marinitoga sp. nov. str. BP5-C20A.</title>
        <authorList>
            <person name="Erauso G."/>
            <person name="Postec A."/>
        </authorList>
    </citation>
    <scope>NUCLEOTIDE SEQUENCE [LARGE SCALE GENOMIC DNA]</scope>
    <source>
        <strain evidence="2 3">BP5-C20A</strain>
    </source>
</reference>
<sequence length="116" mass="13764">MEENSEEIKNLIEDLNKIENLIDRIILNEDFETLPKILEQRKKILDKMVKYSSSLLIKNRVEKLTEDDKKRINKIKSEMEKVKKQIKTANKGKVAIKNGYMKIQEEISRRRFNSNG</sequence>
<feature type="coiled-coil region" evidence="1">
    <location>
        <begin position="65"/>
        <end position="92"/>
    </location>
</feature>
<evidence type="ECO:0000313" key="3">
    <source>
        <dbReference type="Proteomes" id="UP001232493"/>
    </source>
</evidence>
<organism evidence="2 3">
    <name type="scientific">Marinitoga aeolica</name>
    <dbReference type="NCBI Taxonomy" id="2809031"/>
    <lineage>
        <taxon>Bacteria</taxon>
        <taxon>Thermotogati</taxon>
        <taxon>Thermotogota</taxon>
        <taxon>Thermotogae</taxon>
        <taxon>Petrotogales</taxon>
        <taxon>Petrotogaceae</taxon>
        <taxon>Marinitoga</taxon>
    </lineage>
</organism>
<dbReference type="InterPro" id="IPR037285">
    <property type="entry name" value="TM0693-like_sf"/>
</dbReference>
<dbReference type="SUPFAM" id="SSF140560">
    <property type="entry name" value="TM0693-like"/>
    <property type="match status" value="1"/>
</dbReference>
<dbReference type="Gene3D" id="6.10.250.50">
    <property type="match status" value="1"/>
</dbReference>
<evidence type="ECO:0008006" key="4">
    <source>
        <dbReference type="Google" id="ProtNLM"/>
    </source>
</evidence>
<dbReference type="RefSeq" id="WP_280999944.1">
    <property type="nucleotide sequence ID" value="NZ_CP069362.1"/>
</dbReference>
<protein>
    <recommendedName>
        <fullName evidence="4">FlgN protein</fullName>
    </recommendedName>
</protein>
<proteinExistence type="predicted"/>
<gene>
    <name evidence="2" type="ORF">JRV97_02665</name>
</gene>
<evidence type="ECO:0000256" key="1">
    <source>
        <dbReference type="SAM" id="Coils"/>
    </source>
</evidence>
<dbReference type="EMBL" id="CP069362">
    <property type="protein sequence ID" value="WGS65479.1"/>
    <property type="molecule type" value="Genomic_DNA"/>
</dbReference>
<evidence type="ECO:0000313" key="2">
    <source>
        <dbReference type="EMBL" id="WGS65479.1"/>
    </source>
</evidence>
<keyword evidence="1" id="KW-0175">Coiled coil</keyword>
<name>A0ABY8PS65_9BACT</name>
<dbReference type="Proteomes" id="UP001232493">
    <property type="component" value="Chromosome"/>
</dbReference>